<reference evidence="1 2" key="1">
    <citation type="submission" date="2021-03" db="EMBL/GenBank/DDBJ databases">
        <title>Genomic and phenotypic characterization of Chloracidobacterium isolates provides evidence for multiple species.</title>
        <authorList>
            <person name="Saini M.K."/>
            <person name="Costas A.M.G."/>
            <person name="Tank M."/>
            <person name="Bryant D.A."/>
        </authorList>
    </citation>
    <scope>NUCLEOTIDE SEQUENCE [LARGE SCALE GENOMIC DNA]</scope>
    <source>
        <strain evidence="1 2">N</strain>
    </source>
</reference>
<evidence type="ECO:0000313" key="2">
    <source>
        <dbReference type="Proteomes" id="UP000677668"/>
    </source>
</evidence>
<dbReference type="EMBL" id="CP072642">
    <property type="protein sequence ID" value="QUV93653.1"/>
    <property type="molecule type" value="Genomic_DNA"/>
</dbReference>
<gene>
    <name evidence="1" type="ORF">J8C05_09800</name>
</gene>
<evidence type="ECO:0000313" key="1">
    <source>
        <dbReference type="EMBL" id="QUV93653.1"/>
    </source>
</evidence>
<dbReference type="Pfam" id="PF05402">
    <property type="entry name" value="PqqD"/>
    <property type="match status" value="1"/>
</dbReference>
<accession>A0ABX8AY74</accession>
<keyword evidence="2" id="KW-1185">Reference proteome</keyword>
<proteinExistence type="predicted"/>
<dbReference type="Proteomes" id="UP000677668">
    <property type="component" value="Chromosome 1"/>
</dbReference>
<dbReference type="RefSeq" id="WP_211422014.1">
    <property type="nucleotide sequence ID" value="NZ_CP072642.1"/>
</dbReference>
<organism evidence="1 2">
    <name type="scientific">Chloracidobacterium sp. N</name>
    <dbReference type="NCBI Taxonomy" id="2821540"/>
    <lineage>
        <taxon>Bacteria</taxon>
        <taxon>Pseudomonadati</taxon>
        <taxon>Acidobacteriota</taxon>
        <taxon>Terriglobia</taxon>
        <taxon>Terriglobales</taxon>
        <taxon>Acidobacteriaceae</taxon>
        <taxon>Chloracidobacterium</taxon>
        <taxon>Chloracidobacterium aggregatum</taxon>
    </lineage>
</organism>
<dbReference type="Gene3D" id="1.10.10.1150">
    <property type="entry name" value="Coenzyme PQQ synthesis protein D (PqqD)"/>
    <property type="match status" value="1"/>
</dbReference>
<dbReference type="InterPro" id="IPR008792">
    <property type="entry name" value="PQQD"/>
</dbReference>
<dbReference type="InterPro" id="IPR041881">
    <property type="entry name" value="PqqD_sf"/>
</dbReference>
<sequence length="87" mass="9593">MTTFRPHPSVVSTEVEDALVILHLDTKRYFTLNSTGAAIWHHLTQGKAEAEIVAALAAEYDADEAYLAESTRRLLAQLEAAALIERV</sequence>
<protein>
    <submittedName>
        <fullName evidence="1">PqqD family protein</fullName>
    </submittedName>
</protein>
<name>A0ABX8AY74_9BACT</name>